<evidence type="ECO:0000256" key="2">
    <source>
        <dbReference type="ARBA" id="ARBA00022692"/>
    </source>
</evidence>
<reference evidence="7 8" key="1">
    <citation type="submission" date="2023-09" db="EMBL/GenBank/DDBJ databases">
        <authorList>
            <person name="Rey-Velasco X."/>
        </authorList>
    </citation>
    <scope>NUCLEOTIDE SEQUENCE [LARGE SCALE GENOMIC DNA]</scope>
    <source>
        <strain evidence="7 8">W311</strain>
    </source>
</reference>
<feature type="transmembrane region" description="Helical" evidence="5">
    <location>
        <begin position="370"/>
        <end position="394"/>
    </location>
</feature>
<dbReference type="InterPro" id="IPR051533">
    <property type="entry name" value="WaaL-like"/>
</dbReference>
<proteinExistence type="predicted"/>
<feature type="transmembrane region" description="Helical" evidence="5">
    <location>
        <begin position="430"/>
        <end position="445"/>
    </location>
</feature>
<gene>
    <name evidence="7" type="ORF">RPR59_00595</name>
</gene>
<feature type="transmembrane region" description="Helical" evidence="5">
    <location>
        <begin position="158"/>
        <end position="178"/>
    </location>
</feature>
<dbReference type="RefSeq" id="WP_313915593.1">
    <property type="nucleotide sequence ID" value="NZ_CP135076.1"/>
</dbReference>
<dbReference type="EMBL" id="CP135076">
    <property type="protein sequence ID" value="WNO53793.1"/>
    <property type="molecule type" value="Genomic_DNA"/>
</dbReference>
<keyword evidence="8" id="KW-1185">Reference proteome</keyword>
<feature type="transmembrane region" description="Helical" evidence="5">
    <location>
        <begin position="72"/>
        <end position="94"/>
    </location>
</feature>
<evidence type="ECO:0000256" key="3">
    <source>
        <dbReference type="ARBA" id="ARBA00022989"/>
    </source>
</evidence>
<evidence type="ECO:0000256" key="1">
    <source>
        <dbReference type="ARBA" id="ARBA00004141"/>
    </source>
</evidence>
<dbReference type="GO" id="GO:0016874">
    <property type="term" value="F:ligase activity"/>
    <property type="evidence" value="ECO:0007669"/>
    <property type="project" value="UniProtKB-KW"/>
</dbReference>
<evidence type="ECO:0000313" key="8">
    <source>
        <dbReference type="Proteomes" id="UP001302249"/>
    </source>
</evidence>
<organism evidence="7 8">
    <name type="scientific">Stakelama saccharophila</name>
    <dbReference type="NCBI Taxonomy" id="3075605"/>
    <lineage>
        <taxon>Bacteria</taxon>
        <taxon>Pseudomonadati</taxon>
        <taxon>Pseudomonadota</taxon>
        <taxon>Alphaproteobacteria</taxon>
        <taxon>Sphingomonadales</taxon>
        <taxon>Sphingomonadaceae</taxon>
        <taxon>Stakelama</taxon>
    </lineage>
</organism>
<evidence type="ECO:0000256" key="5">
    <source>
        <dbReference type="SAM" id="Phobius"/>
    </source>
</evidence>
<keyword evidence="2 5" id="KW-0812">Transmembrane</keyword>
<feature type="domain" description="O-antigen ligase-related" evidence="6">
    <location>
        <begin position="231"/>
        <end position="382"/>
    </location>
</feature>
<dbReference type="Pfam" id="PF04932">
    <property type="entry name" value="Wzy_C"/>
    <property type="match status" value="1"/>
</dbReference>
<evidence type="ECO:0000313" key="7">
    <source>
        <dbReference type="EMBL" id="WNO53793.1"/>
    </source>
</evidence>
<feature type="transmembrane region" description="Helical" evidence="5">
    <location>
        <begin position="43"/>
        <end position="60"/>
    </location>
</feature>
<name>A0ABZ0B941_9SPHN</name>
<evidence type="ECO:0000256" key="4">
    <source>
        <dbReference type="ARBA" id="ARBA00023136"/>
    </source>
</evidence>
<keyword evidence="4 5" id="KW-0472">Membrane</keyword>
<dbReference type="PANTHER" id="PTHR37422">
    <property type="entry name" value="TEICHURONIC ACID BIOSYNTHESIS PROTEIN TUAE"/>
    <property type="match status" value="1"/>
</dbReference>
<feature type="transmembrane region" description="Helical" evidence="5">
    <location>
        <begin position="276"/>
        <end position="299"/>
    </location>
</feature>
<keyword evidence="7" id="KW-0436">Ligase</keyword>
<accession>A0ABZ0B941</accession>
<feature type="transmembrane region" description="Helical" evidence="5">
    <location>
        <begin position="246"/>
        <end position="264"/>
    </location>
</feature>
<sequence length="458" mass="49948">MQTRRSSAARFRRPGLPLILLVLLLGALWIAGGTSRPDQLGQVVVRFASVAVIVIALLFCGRPAFSETKPLWWFLAASAALAVLQLIPLPPSIWQSLPGREWMSQAAVIAGHEQPWRPISIVPSLTWNALFSLLVPTATLLLLSLLGEEDRRRLPTVMLILITAAMLLGLMQFSGSHFDNPFIDDVGSVSGPFANRNHFALILAFGCLLAPVWGILDRHNLTWRAPIAIGLLLLFLLTALASGSRVGMALAALSVPIAMFIVRDHVSKAFRHFPKWLFPAAVLAVLALVAVVVILAVSVDRASSIDRAFAMTTTEDLRLRALPEVLNITDVYFPVGTGLGSFDPIFRIHEPFALLKPSYFNRAHNDFLEIAIEGGALGIFLAIAAGVWWISASITAWKPNAGTTAPSLRCGSAILLLVFFASAFDYPSRTPLMMALIVVAGYWLGRRRQKFDENHAVV</sequence>
<comment type="subcellular location">
    <subcellularLocation>
        <location evidence="1">Membrane</location>
        <topology evidence="1">Multi-pass membrane protein</topology>
    </subcellularLocation>
</comment>
<dbReference type="Proteomes" id="UP001302249">
    <property type="component" value="Chromosome"/>
</dbReference>
<feature type="transmembrane region" description="Helical" evidence="5">
    <location>
        <begin position="125"/>
        <end position="146"/>
    </location>
</feature>
<protein>
    <submittedName>
        <fullName evidence="7">O-antigen ligase family protein</fullName>
    </submittedName>
</protein>
<dbReference type="PANTHER" id="PTHR37422:SF13">
    <property type="entry name" value="LIPOPOLYSACCHARIDE BIOSYNTHESIS PROTEIN PA4999-RELATED"/>
    <property type="match status" value="1"/>
</dbReference>
<dbReference type="InterPro" id="IPR007016">
    <property type="entry name" value="O-antigen_ligase-rel_domated"/>
</dbReference>
<evidence type="ECO:0000259" key="6">
    <source>
        <dbReference type="Pfam" id="PF04932"/>
    </source>
</evidence>
<keyword evidence="3 5" id="KW-1133">Transmembrane helix</keyword>
<feature type="transmembrane region" description="Helical" evidence="5">
    <location>
        <begin position="198"/>
        <end position="216"/>
    </location>
</feature>